<feature type="domain" description="Glycosyltransferase 2-like" evidence="1">
    <location>
        <begin position="5"/>
        <end position="151"/>
    </location>
</feature>
<dbReference type="InterPro" id="IPR029044">
    <property type="entry name" value="Nucleotide-diphossugar_trans"/>
</dbReference>
<dbReference type="Proteomes" id="UP000824074">
    <property type="component" value="Unassembled WGS sequence"/>
</dbReference>
<dbReference type="CDD" id="cd00761">
    <property type="entry name" value="Glyco_tranf_GTA_type"/>
    <property type="match status" value="1"/>
</dbReference>
<name>A0A9D1IMX0_9FIRM</name>
<evidence type="ECO:0000259" key="1">
    <source>
        <dbReference type="Pfam" id="PF00535"/>
    </source>
</evidence>
<dbReference type="EMBL" id="DVMT01000046">
    <property type="protein sequence ID" value="HIU40565.1"/>
    <property type="molecule type" value="Genomic_DNA"/>
</dbReference>
<evidence type="ECO:0000313" key="2">
    <source>
        <dbReference type="EMBL" id="HIU40565.1"/>
    </source>
</evidence>
<organism evidence="2 3">
    <name type="scientific">Candidatus Aphodocola excrementigallinarum</name>
    <dbReference type="NCBI Taxonomy" id="2840670"/>
    <lineage>
        <taxon>Bacteria</taxon>
        <taxon>Bacillati</taxon>
        <taxon>Bacillota</taxon>
        <taxon>Bacilli</taxon>
        <taxon>Candidatus Aphodocola</taxon>
    </lineage>
</organism>
<reference evidence="2" key="2">
    <citation type="journal article" date="2021" name="PeerJ">
        <title>Extensive microbial diversity within the chicken gut microbiome revealed by metagenomics and culture.</title>
        <authorList>
            <person name="Gilroy R."/>
            <person name="Ravi A."/>
            <person name="Getino M."/>
            <person name="Pursley I."/>
            <person name="Horton D.L."/>
            <person name="Alikhan N.F."/>
            <person name="Baker D."/>
            <person name="Gharbi K."/>
            <person name="Hall N."/>
            <person name="Watson M."/>
            <person name="Adriaenssens E.M."/>
            <person name="Foster-Nyarko E."/>
            <person name="Jarju S."/>
            <person name="Secka A."/>
            <person name="Antonio M."/>
            <person name="Oren A."/>
            <person name="Chaudhuri R.R."/>
            <person name="La Ragione R."/>
            <person name="Hildebrand F."/>
            <person name="Pallen M.J."/>
        </authorList>
    </citation>
    <scope>NUCLEOTIDE SEQUENCE</scope>
    <source>
        <strain evidence="2">CHK193-30670</strain>
    </source>
</reference>
<dbReference type="InterPro" id="IPR001173">
    <property type="entry name" value="Glyco_trans_2-like"/>
</dbReference>
<accession>A0A9D1IMX0</accession>
<dbReference type="Gene3D" id="3.90.550.10">
    <property type="entry name" value="Spore Coat Polysaccharide Biosynthesis Protein SpsA, Chain A"/>
    <property type="match status" value="1"/>
</dbReference>
<dbReference type="PANTHER" id="PTHR22916:SF3">
    <property type="entry name" value="UDP-GLCNAC:BETAGAL BETA-1,3-N-ACETYLGLUCOSAMINYLTRANSFERASE-LIKE PROTEIN 1"/>
    <property type="match status" value="1"/>
</dbReference>
<dbReference type="PANTHER" id="PTHR22916">
    <property type="entry name" value="GLYCOSYLTRANSFERASE"/>
    <property type="match status" value="1"/>
</dbReference>
<proteinExistence type="predicted"/>
<comment type="caution">
    <text evidence="2">The sequence shown here is derived from an EMBL/GenBank/DDBJ whole genome shotgun (WGS) entry which is preliminary data.</text>
</comment>
<gene>
    <name evidence="2" type="ORF">IAB68_04630</name>
</gene>
<protein>
    <submittedName>
        <fullName evidence="2">Glycosyltransferase family 2 protein</fullName>
    </submittedName>
</protein>
<evidence type="ECO:0000313" key="3">
    <source>
        <dbReference type="Proteomes" id="UP000824074"/>
    </source>
</evidence>
<dbReference type="SUPFAM" id="SSF53448">
    <property type="entry name" value="Nucleotide-diphospho-sugar transferases"/>
    <property type="match status" value="1"/>
</dbReference>
<sequence>MKKVSVIVPVYNTYKYLRRCLDSLVNQTLDDIEIIVVNDCSTDESKKILDEYELKYDNVLVLHNKTNKGIGYNRNLGIKKASGKYISFIDSDDFVDETMYDKMYKKAKEDDLDLVVCKFHKMLEKDDDLIEIEPDFKIPYFENTNLKDNPNLLLDINLAPWNKLYKKELLDDIRFPENLKYEDAIVVVKAFARAKKIGMVDERLNYYLVRSKSETTSMDKRVFDILTITKEIIEELKNKDYYNDIKEYAEAMTIRNLFRYTLQQKNQTDKKIANKFIDDAFMFLNKEFPNWKRNKIWRKRNVFKRMIEQSKMLTKLYTNIV</sequence>
<dbReference type="Pfam" id="PF00535">
    <property type="entry name" value="Glycos_transf_2"/>
    <property type="match status" value="1"/>
</dbReference>
<dbReference type="AlphaFoldDB" id="A0A9D1IMX0"/>
<dbReference type="GO" id="GO:0016758">
    <property type="term" value="F:hexosyltransferase activity"/>
    <property type="evidence" value="ECO:0007669"/>
    <property type="project" value="UniProtKB-ARBA"/>
</dbReference>
<reference evidence="2" key="1">
    <citation type="submission" date="2020-10" db="EMBL/GenBank/DDBJ databases">
        <authorList>
            <person name="Gilroy R."/>
        </authorList>
    </citation>
    <scope>NUCLEOTIDE SEQUENCE</scope>
    <source>
        <strain evidence="2">CHK193-30670</strain>
    </source>
</reference>